<protein>
    <submittedName>
        <fullName evidence="2">Uncharacterized protein</fullName>
    </submittedName>
</protein>
<dbReference type="PANTHER" id="PTHR31642:SF310">
    <property type="entry name" value="FATTY ALCOHOL:CAFFEOYL-COA ACYLTRANSFERASE"/>
    <property type="match status" value="1"/>
</dbReference>
<keyword evidence="3" id="KW-1185">Reference proteome</keyword>
<dbReference type="PANTHER" id="PTHR31642">
    <property type="entry name" value="TRICHOTHECENE 3-O-ACETYLTRANSFERASE"/>
    <property type="match status" value="1"/>
</dbReference>
<dbReference type="Pfam" id="PF02458">
    <property type="entry name" value="Transferase"/>
    <property type="match status" value="1"/>
</dbReference>
<keyword evidence="1" id="KW-0808">Transferase</keyword>
<evidence type="ECO:0000313" key="2">
    <source>
        <dbReference type="EMBL" id="CAK7220825.1"/>
    </source>
</evidence>
<accession>A0ABP0BMF2</accession>
<dbReference type="Proteomes" id="UP001642482">
    <property type="component" value="Unassembled WGS sequence"/>
</dbReference>
<evidence type="ECO:0000313" key="3">
    <source>
        <dbReference type="Proteomes" id="UP001642482"/>
    </source>
</evidence>
<dbReference type="EMBL" id="CAWUHD010000037">
    <property type="protein sequence ID" value="CAK7220825.1"/>
    <property type="molecule type" value="Genomic_DNA"/>
</dbReference>
<reference evidence="2 3" key="1">
    <citation type="submission" date="2024-01" db="EMBL/GenBank/DDBJ databases">
        <authorList>
            <person name="Allen C."/>
            <person name="Tagirdzhanova G."/>
        </authorList>
    </citation>
    <scope>NUCLEOTIDE SEQUENCE [LARGE SCALE GENOMIC DNA]</scope>
</reference>
<evidence type="ECO:0000256" key="1">
    <source>
        <dbReference type="ARBA" id="ARBA00022679"/>
    </source>
</evidence>
<name>A0ABP0BMF2_9PEZI</name>
<comment type="caution">
    <text evidence="2">The sequence shown here is derived from an EMBL/GenBank/DDBJ whole genome shotgun (WGS) entry which is preliminary data.</text>
</comment>
<gene>
    <name evidence="2" type="ORF">SEUCBS140593_004364</name>
</gene>
<dbReference type="InterPro" id="IPR023213">
    <property type="entry name" value="CAT-like_dom_sf"/>
</dbReference>
<organism evidence="2 3">
    <name type="scientific">Sporothrix eucalyptigena</name>
    <dbReference type="NCBI Taxonomy" id="1812306"/>
    <lineage>
        <taxon>Eukaryota</taxon>
        <taxon>Fungi</taxon>
        <taxon>Dikarya</taxon>
        <taxon>Ascomycota</taxon>
        <taxon>Pezizomycotina</taxon>
        <taxon>Sordariomycetes</taxon>
        <taxon>Sordariomycetidae</taxon>
        <taxon>Ophiostomatales</taxon>
        <taxon>Ophiostomataceae</taxon>
        <taxon>Sporothrix</taxon>
    </lineage>
</organism>
<dbReference type="Gene3D" id="3.30.559.10">
    <property type="entry name" value="Chloramphenicol acetyltransferase-like domain"/>
    <property type="match status" value="2"/>
</dbReference>
<dbReference type="InterPro" id="IPR050317">
    <property type="entry name" value="Plant_Fungal_Acyltransferase"/>
</dbReference>
<sequence length="487" mass="53798">MAHAGTITRLSGWDQVAMRGYMSKALCFPFDNTKLDAATKHIEASLARLAKHRPDFAGTLEVHDGGIVHHITGENNKIPFFVEDISSEFPYKSYDDLKAAEFPPAAFVHPRFMRACLLTEGEPSIPVSTIKAFIIPGGMFLGIYFCHAFADGDCLRIFLESFSGQTRGISVDGAKTKNLNAPYANDSNIKDDEGRLDVLLERVPEYVVLDAPTGPTAPRFRANGVPMEDIEKIGKIFVFDNARLSELRCSVLGAGTLMACDDGQTAHMPTLPSNYTCLAGLTWAHISKARLADREKYMPYSQGTDDLALLQTMVNWKSRALTANNPDYFGNATAIAVTRLSTKDSILSRASENQTDLAKLVFTIEKTISNVNDDFVRDRTELFSRVSDPRRVGLRFDPRTPQDLGFNTWRFFGADTEWSIPGVGDSVAATPDVIRRVQGMWNMSGALILPAKSSSTTHELLVTLPKSSMELLCNDANWMKWVDHVVG</sequence>
<proteinExistence type="predicted"/>